<protein>
    <submittedName>
        <fullName evidence="2">Uncharacterized protein</fullName>
    </submittedName>
</protein>
<feature type="region of interest" description="Disordered" evidence="1">
    <location>
        <begin position="199"/>
        <end position="306"/>
    </location>
</feature>
<proteinExistence type="predicted"/>
<dbReference type="EMBL" id="KZ613473">
    <property type="protein sequence ID" value="PMD24328.1"/>
    <property type="molecule type" value="Genomic_DNA"/>
</dbReference>
<keyword evidence="3" id="KW-1185">Reference proteome</keyword>
<evidence type="ECO:0000313" key="3">
    <source>
        <dbReference type="Proteomes" id="UP000235672"/>
    </source>
</evidence>
<evidence type="ECO:0000256" key="1">
    <source>
        <dbReference type="SAM" id="MobiDB-lite"/>
    </source>
</evidence>
<dbReference type="Proteomes" id="UP000235672">
    <property type="component" value="Unassembled WGS sequence"/>
</dbReference>
<reference evidence="2 3" key="1">
    <citation type="submission" date="2016-05" db="EMBL/GenBank/DDBJ databases">
        <title>A degradative enzymes factory behind the ericoid mycorrhizal symbiosis.</title>
        <authorList>
            <consortium name="DOE Joint Genome Institute"/>
            <person name="Martino E."/>
            <person name="Morin E."/>
            <person name="Grelet G."/>
            <person name="Kuo A."/>
            <person name="Kohler A."/>
            <person name="Daghino S."/>
            <person name="Barry K."/>
            <person name="Choi C."/>
            <person name="Cichocki N."/>
            <person name="Clum A."/>
            <person name="Copeland A."/>
            <person name="Hainaut M."/>
            <person name="Haridas S."/>
            <person name="Labutti K."/>
            <person name="Lindquist E."/>
            <person name="Lipzen A."/>
            <person name="Khouja H.-R."/>
            <person name="Murat C."/>
            <person name="Ohm R."/>
            <person name="Olson A."/>
            <person name="Spatafora J."/>
            <person name="Veneault-Fourrey C."/>
            <person name="Henrissat B."/>
            <person name="Grigoriev I."/>
            <person name="Martin F."/>
            <person name="Perotto S."/>
        </authorList>
    </citation>
    <scope>NUCLEOTIDE SEQUENCE [LARGE SCALE GENOMIC DNA]</scope>
    <source>
        <strain evidence="2 3">UAMH 7357</strain>
    </source>
</reference>
<dbReference type="AlphaFoldDB" id="A0A2J6QDL1"/>
<organism evidence="2 3">
    <name type="scientific">Hyaloscypha hepaticicola</name>
    <dbReference type="NCBI Taxonomy" id="2082293"/>
    <lineage>
        <taxon>Eukaryota</taxon>
        <taxon>Fungi</taxon>
        <taxon>Dikarya</taxon>
        <taxon>Ascomycota</taxon>
        <taxon>Pezizomycotina</taxon>
        <taxon>Leotiomycetes</taxon>
        <taxon>Helotiales</taxon>
        <taxon>Hyaloscyphaceae</taxon>
        <taxon>Hyaloscypha</taxon>
    </lineage>
</organism>
<feature type="compositionally biased region" description="Polar residues" evidence="1">
    <location>
        <begin position="251"/>
        <end position="261"/>
    </location>
</feature>
<evidence type="ECO:0000313" key="2">
    <source>
        <dbReference type="EMBL" id="PMD24328.1"/>
    </source>
</evidence>
<accession>A0A2J6QDL1</accession>
<sequence>MLYDSVIEKIWVNFIKGGASSTVKRPTPQAFLRVCETFRINEEEDPSSRHLPLEIKSYLAERKIWEHFYKYSLRLYWDNLADRISWQGFGLPWVNSFLSLQMSKLIVKGPKQEYIKQLNRLTPSFELYYERLGENGPLLLWPEFKYKRDIKIRDRGDSRTPIPKAFEKILERPISPNQALPLPVGFDFNLAFSESLTAPAHESSTSLTSSLKRRASTPSDESRGKRRGLGSSVLESSQGLKEDPDEESINGMRSNENQGQTRPGEPFALVRRGPGIGAQSSPRVKEEIEREDEDINNIASSPSEEP</sequence>
<gene>
    <name evidence="2" type="ORF">NA56DRAFT_656748</name>
</gene>
<dbReference type="OrthoDB" id="3560725at2759"/>
<name>A0A2J6QDL1_9HELO</name>